<dbReference type="Gene3D" id="3.30.70.270">
    <property type="match status" value="1"/>
</dbReference>
<dbReference type="InterPro" id="IPR029787">
    <property type="entry name" value="Nucleotide_cyclase"/>
</dbReference>
<reference evidence="4 5" key="1">
    <citation type="submission" date="2016-10" db="EMBL/GenBank/DDBJ databases">
        <authorList>
            <person name="de Groot N.N."/>
        </authorList>
    </citation>
    <scope>NUCLEOTIDE SEQUENCE [LARGE SCALE GENOMIC DNA]</scope>
    <source>
        <strain evidence="4 5">CGMCC 1.10449</strain>
    </source>
</reference>
<dbReference type="Pfam" id="PF00989">
    <property type="entry name" value="PAS"/>
    <property type="match status" value="1"/>
</dbReference>
<evidence type="ECO:0000259" key="1">
    <source>
        <dbReference type="PROSITE" id="PS50112"/>
    </source>
</evidence>
<dbReference type="CDD" id="cd00130">
    <property type="entry name" value="PAS"/>
    <property type="match status" value="2"/>
</dbReference>
<dbReference type="InterPro" id="IPR000700">
    <property type="entry name" value="PAS-assoc_C"/>
</dbReference>
<dbReference type="SMART" id="SM00091">
    <property type="entry name" value="PAS"/>
    <property type="match status" value="2"/>
</dbReference>
<accession>A0A1H0Z9I3</accession>
<feature type="domain" description="PAC" evidence="2">
    <location>
        <begin position="69"/>
        <end position="121"/>
    </location>
</feature>
<dbReference type="InterPro" id="IPR013767">
    <property type="entry name" value="PAS_fold"/>
</dbReference>
<dbReference type="PROSITE" id="PS50887">
    <property type="entry name" value="GGDEF"/>
    <property type="match status" value="1"/>
</dbReference>
<dbReference type="SMART" id="SM00267">
    <property type="entry name" value="GGDEF"/>
    <property type="match status" value="1"/>
</dbReference>
<organism evidence="4 5">
    <name type="scientific">Virgibacillus salinus</name>
    <dbReference type="NCBI Taxonomy" id="553311"/>
    <lineage>
        <taxon>Bacteria</taxon>
        <taxon>Bacillati</taxon>
        <taxon>Bacillota</taxon>
        <taxon>Bacilli</taxon>
        <taxon>Bacillales</taxon>
        <taxon>Bacillaceae</taxon>
        <taxon>Virgibacillus</taxon>
    </lineage>
</organism>
<dbReference type="NCBIfam" id="TIGR00254">
    <property type="entry name" value="GGDEF"/>
    <property type="match status" value="1"/>
</dbReference>
<dbReference type="PROSITE" id="PS50113">
    <property type="entry name" value="PAC"/>
    <property type="match status" value="3"/>
</dbReference>
<dbReference type="InterPro" id="IPR001610">
    <property type="entry name" value="PAC"/>
</dbReference>
<dbReference type="SMART" id="SM00086">
    <property type="entry name" value="PAC"/>
    <property type="match status" value="3"/>
</dbReference>
<gene>
    <name evidence="4" type="ORF">SAMN05216231_1100</name>
</gene>
<protein>
    <submittedName>
        <fullName evidence="4">PAS domain S-box-containing protein/diguanylate cyclase (GGDEF) domain-containing protein</fullName>
    </submittedName>
</protein>
<feature type="domain" description="PAC" evidence="2">
    <location>
        <begin position="326"/>
        <end position="378"/>
    </location>
</feature>
<dbReference type="InterPro" id="IPR052155">
    <property type="entry name" value="Biofilm_reg_signaling"/>
</dbReference>
<evidence type="ECO:0000313" key="4">
    <source>
        <dbReference type="EMBL" id="SDQ24073.1"/>
    </source>
</evidence>
<dbReference type="PANTHER" id="PTHR44757:SF2">
    <property type="entry name" value="BIOFILM ARCHITECTURE MAINTENANCE PROTEIN MBAA"/>
    <property type="match status" value="1"/>
</dbReference>
<keyword evidence="5" id="KW-1185">Reference proteome</keyword>
<dbReference type="InterPro" id="IPR000014">
    <property type="entry name" value="PAS"/>
</dbReference>
<dbReference type="Pfam" id="PF00990">
    <property type="entry name" value="GGDEF"/>
    <property type="match status" value="1"/>
</dbReference>
<dbReference type="NCBIfam" id="TIGR00229">
    <property type="entry name" value="sensory_box"/>
    <property type="match status" value="3"/>
</dbReference>
<dbReference type="InterPro" id="IPR035965">
    <property type="entry name" value="PAS-like_dom_sf"/>
</dbReference>
<dbReference type="FunFam" id="3.30.70.270:FF:000001">
    <property type="entry name" value="Diguanylate cyclase domain protein"/>
    <property type="match status" value="1"/>
</dbReference>
<feature type="domain" description="PAS" evidence="1">
    <location>
        <begin position="129"/>
        <end position="173"/>
    </location>
</feature>
<dbReference type="SUPFAM" id="SSF55073">
    <property type="entry name" value="Nucleotide cyclase"/>
    <property type="match status" value="1"/>
</dbReference>
<dbReference type="Pfam" id="PF13426">
    <property type="entry name" value="PAS_9"/>
    <property type="match status" value="2"/>
</dbReference>
<name>A0A1H0Z9I3_9BACI</name>
<dbReference type="Proteomes" id="UP000199444">
    <property type="component" value="Unassembled WGS sequence"/>
</dbReference>
<dbReference type="SUPFAM" id="SSF55785">
    <property type="entry name" value="PYP-like sensor domain (PAS domain)"/>
    <property type="match status" value="3"/>
</dbReference>
<evidence type="ECO:0000259" key="3">
    <source>
        <dbReference type="PROSITE" id="PS50887"/>
    </source>
</evidence>
<dbReference type="AlphaFoldDB" id="A0A1H0Z9I3"/>
<sequence>MEGLSDMVFVMKVEGGFEFTYDFVNRAAMEGTDITQAALGKTIQEVCARDQSDFLYEKYKEVVISKNSVTFEDSYISHAGEKFHSKTLLTPLFNDLGQCEQIVGVVKDITSEKVAESERRVAWDRLHESKERYHSLFHHNSDAIISLDLNGHITNGNVAVETISGYSPLEYKGSVWDSFVVEGDKQLATKLFMGAISGSTENSQLEIHNKAGDKICLSIKITPLIINEQVIGVYCIFRDITELLKAQKQLEESQKRFQIIAEHAHDLITLMDEKGKIIYASPSYRKILGYDNKEYLGKNFLHNVHPDDRMRMEEAFIQSIKSGESFSIEIKQYNYKNENVWSESRGTPVFDNRNNLIYILVLTRDISLQKEYEMKLKDFALHDPLTELPNRRLFNERLNQALETLKEKNKDELAVIMLDIDRFKEVNDEMGHDVGDRVIIEFGRRITQMIREKDTVARIGGDEFIILLPNIGSADKAVAIAKDILQCIRKPWQANDRQLFITTSIGIAMSQKQDNTAVSLFKNADIALYEAKNRGRDSYNLWKNK</sequence>
<dbReference type="CDD" id="cd01949">
    <property type="entry name" value="GGDEF"/>
    <property type="match status" value="1"/>
</dbReference>
<dbReference type="STRING" id="553311.SAMN05216231_1100"/>
<dbReference type="Gene3D" id="3.30.450.20">
    <property type="entry name" value="PAS domain"/>
    <property type="match status" value="3"/>
</dbReference>
<dbReference type="PROSITE" id="PS50112">
    <property type="entry name" value="PAS"/>
    <property type="match status" value="2"/>
</dbReference>
<feature type="domain" description="PAC" evidence="2">
    <location>
        <begin position="201"/>
        <end position="252"/>
    </location>
</feature>
<proteinExistence type="predicted"/>
<dbReference type="InterPro" id="IPR043128">
    <property type="entry name" value="Rev_trsase/Diguanyl_cyclase"/>
</dbReference>
<dbReference type="InterPro" id="IPR000160">
    <property type="entry name" value="GGDEF_dom"/>
</dbReference>
<dbReference type="PANTHER" id="PTHR44757">
    <property type="entry name" value="DIGUANYLATE CYCLASE DGCP"/>
    <property type="match status" value="1"/>
</dbReference>
<dbReference type="GO" id="GO:0006355">
    <property type="term" value="P:regulation of DNA-templated transcription"/>
    <property type="evidence" value="ECO:0007669"/>
    <property type="project" value="InterPro"/>
</dbReference>
<evidence type="ECO:0000313" key="5">
    <source>
        <dbReference type="Proteomes" id="UP000199444"/>
    </source>
</evidence>
<evidence type="ECO:0000259" key="2">
    <source>
        <dbReference type="PROSITE" id="PS50113"/>
    </source>
</evidence>
<feature type="domain" description="PAS" evidence="1">
    <location>
        <begin position="253"/>
        <end position="323"/>
    </location>
</feature>
<feature type="domain" description="GGDEF" evidence="3">
    <location>
        <begin position="411"/>
        <end position="544"/>
    </location>
</feature>
<dbReference type="EMBL" id="FNKD01000001">
    <property type="protein sequence ID" value="SDQ24073.1"/>
    <property type="molecule type" value="Genomic_DNA"/>
</dbReference>